<dbReference type="EMBL" id="CAJVPT010031839">
    <property type="protein sequence ID" value="CAG8699411.1"/>
    <property type="molecule type" value="Genomic_DNA"/>
</dbReference>
<evidence type="ECO:0000313" key="2">
    <source>
        <dbReference type="Proteomes" id="UP000789525"/>
    </source>
</evidence>
<reference evidence="1" key="1">
    <citation type="submission" date="2021-06" db="EMBL/GenBank/DDBJ databases">
        <authorList>
            <person name="Kallberg Y."/>
            <person name="Tangrot J."/>
            <person name="Rosling A."/>
        </authorList>
    </citation>
    <scope>NUCLEOTIDE SEQUENCE</scope>
    <source>
        <strain evidence="1">CL356</strain>
    </source>
</reference>
<protein>
    <submittedName>
        <fullName evidence="1">9902_t:CDS:1</fullName>
    </submittedName>
</protein>
<comment type="caution">
    <text evidence="1">The sequence shown here is derived from an EMBL/GenBank/DDBJ whole genome shotgun (WGS) entry which is preliminary data.</text>
</comment>
<keyword evidence="2" id="KW-1185">Reference proteome</keyword>
<feature type="non-terminal residue" evidence="1">
    <location>
        <position position="212"/>
    </location>
</feature>
<proteinExistence type="predicted"/>
<sequence>MSANSERQQPAARPQQEESSASTIWSLVQRVLLVYAATQLISTFFLGKKTPTGPPATPQGMPVDSDVDWSTLPPQQAFPAWGTGQNVSMHVYFSTSPIGDVFGIANRQNWKQAEFDTDASVFPHWTWDDIQFGDWNEARTKEAVRKNLSALWADVFLTKDGADPNPMSPKFEPNSSDRALVLTRYRPRPKIRKEHNLLKSNNETEIEVEDEQ</sequence>
<name>A0ACA9PF69_9GLOM</name>
<evidence type="ECO:0000313" key="1">
    <source>
        <dbReference type="EMBL" id="CAG8699411.1"/>
    </source>
</evidence>
<dbReference type="Proteomes" id="UP000789525">
    <property type="component" value="Unassembled WGS sequence"/>
</dbReference>
<accession>A0ACA9PF69</accession>
<organism evidence="1 2">
    <name type="scientific">Acaulospora colombiana</name>
    <dbReference type="NCBI Taxonomy" id="27376"/>
    <lineage>
        <taxon>Eukaryota</taxon>
        <taxon>Fungi</taxon>
        <taxon>Fungi incertae sedis</taxon>
        <taxon>Mucoromycota</taxon>
        <taxon>Glomeromycotina</taxon>
        <taxon>Glomeromycetes</taxon>
        <taxon>Diversisporales</taxon>
        <taxon>Acaulosporaceae</taxon>
        <taxon>Acaulospora</taxon>
    </lineage>
</organism>
<gene>
    <name evidence="1" type="ORF">ACOLOM_LOCUS10176</name>
</gene>